<dbReference type="Gene3D" id="1.10.630.10">
    <property type="entry name" value="Cytochrome P450"/>
    <property type="match status" value="1"/>
</dbReference>
<evidence type="ECO:0000256" key="6">
    <source>
        <dbReference type="ARBA" id="ARBA00023002"/>
    </source>
</evidence>
<reference evidence="10 11" key="1">
    <citation type="submission" date="2024-01" db="EMBL/GenBank/DDBJ databases">
        <title>A draft genome for the cacao thread blight pathogen Marasmiellus scandens.</title>
        <authorList>
            <person name="Baruah I.K."/>
            <person name="Leung J."/>
            <person name="Bukari Y."/>
            <person name="Amoako-Attah I."/>
            <person name="Meinhardt L.W."/>
            <person name="Bailey B.A."/>
            <person name="Cohen S.P."/>
        </authorList>
    </citation>
    <scope>NUCLEOTIDE SEQUENCE [LARGE SCALE GENOMIC DNA]</scope>
    <source>
        <strain evidence="10 11">GH-19</strain>
    </source>
</reference>
<dbReference type="SUPFAM" id="SSF48264">
    <property type="entry name" value="Cytochrome P450"/>
    <property type="match status" value="1"/>
</dbReference>
<keyword evidence="7 9" id="KW-0408">Iron</keyword>
<evidence type="ECO:0000256" key="5">
    <source>
        <dbReference type="ARBA" id="ARBA00022723"/>
    </source>
</evidence>
<dbReference type="PANTHER" id="PTHR46300">
    <property type="entry name" value="P450, PUTATIVE (EUROFUNG)-RELATED-RELATED"/>
    <property type="match status" value="1"/>
</dbReference>
<evidence type="ECO:0000256" key="9">
    <source>
        <dbReference type="RuleBase" id="RU000461"/>
    </source>
</evidence>
<evidence type="ECO:0000256" key="2">
    <source>
        <dbReference type="ARBA" id="ARBA00005179"/>
    </source>
</evidence>
<gene>
    <name evidence="10" type="ORF">VKT23_016090</name>
</gene>
<dbReference type="InterPro" id="IPR002401">
    <property type="entry name" value="Cyt_P450_E_grp-I"/>
</dbReference>
<evidence type="ECO:0000256" key="1">
    <source>
        <dbReference type="ARBA" id="ARBA00001971"/>
    </source>
</evidence>
<keyword evidence="8 9" id="KW-0503">Monooxygenase</keyword>
<dbReference type="InterPro" id="IPR017972">
    <property type="entry name" value="Cyt_P450_CS"/>
</dbReference>
<sequence length="317" mass="35839">MAGSLIISATYGIEVAPCGDPYVQVANQALDGLVHAAIFGTFWVDYFPMLKYIPSWFPGASFHRKAKTWKGYTLEMVSKPYEEAKNQMANGTFNSCFVQRSLQDMDHEKDIALQEKIIKETAGNMYLAGTDTTVTALHSFFLAMVCYPEVQRKAQKELDRVVGRNRLPNHSDETDLPYTTAIMYEVLRTQPVNPLGLAHYTTEDDYYKGYFIPKNSVVFANTWAILHDKDMYPDPDTFDPSRWLTPDGSIINADLREPVSNFGFGRRVCPGMHMALSSTWITIASVLLVFNISEKVTETGEIMKLTQKYCDESSLQK</sequence>
<dbReference type="CDD" id="cd11065">
    <property type="entry name" value="CYP64-like"/>
    <property type="match status" value="1"/>
</dbReference>
<keyword evidence="11" id="KW-1185">Reference proteome</keyword>
<evidence type="ECO:0008006" key="12">
    <source>
        <dbReference type="Google" id="ProtNLM"/>
    </source>
</evidence>
<dbReference type="PANTHER" id="PTHR46300:SF7">
    <property type="entry name" value="P450, PUTATIVE (EUROFUNG)-RELATED"/>
    <property type="match status" value="1"/>
</dbReference>
<evidence type="ECO:0000256" key="7">
    <source>
        <dbReference type="ARBA" id="ARBA00023004"/>
    </source>
</evidence>
<evidence type="ECO:0000256" key="4">
    <source>
        <dbReference type="ARBA" id="ARBA00022617"/>
    </source>
</evidence>
<dbReference type="InterPro" id="IPR001128">
    <property type="entry name" value="Cyt_P450"/>
</dbReference>
<evidence type="ECO:0000313" key="10">
    <source>
        <dbReference type="EMBL" id="KAK7442492.1"/>
    </source>
</evidence>
<dbReference type="PRINTS" id="PR00385">
    <property type="entry name" value="P450"/>
</dbReference>
<keyword evidence="6 9" id="KW-0560">Oxidoreductase</keyword>
<keyword evidence="5 9" id="KW-0479">Metal-binding</keyword>
<dbReference type="Proteomes" id="UP001498398">
    <property type="component" value="Unassembled WGS sequence"/>
</dbReference>
<protein>
    <recommendedName>
        <fullName evidence="12">Cytochrome P450</fullName>
    </recommendedName>
</protein>
<name>A0ABR1IVY0_9AGAR</name>
<organism evidence="10 11">
    <name type="scientific">Marasmiellus scandens</name>
    <dbReference type="NCBI Taxonomy" id="2682957"/>
    <lineage>
        <taxon>Eukaryota</taxon>
        <taxon>Fungi</taxon>
        <taxon>Dikarya</taxon>
        <taxon>Basidiomycota</taxon>
        <taxon>Agaricomycotina</taxon>
        <taxon>Agaricomycetes</taxon>
        <taxon>Agaricomycetidae</taxon>
        <taxon>Agaricales</taxon>
        <taxon>Marasmiineae</taxon>
        <taxon>Omphalotaceae</taxon>
        <taxon>Marasmiellus</taxon>
    </lineage>
</organism>
<accession>A0ABR1IVY0</accession>
<evidence type="ECO:0000256" key="3">
    <source>
        <dbReference type="ARBA" id="ARBA00010617"/>
    </source>
</evidence>
<proteinExistence type="inferred from homology"/>
<evidence type="ECO:0000313" key="11">
    <source>
        <dbReference type="Proteomes" id="UP001498398"/>
    </source>
</evidence>
<dbReference type="PROSITE" id="PS00086">
    <property type="entry name" value="CYTOCHROME_P450"/>
    <property type="match status" value="1"/>
</dbReference>
<dbReference type="PRINTS" id="PR00463">
    <property type="entry name" value="EP450I"/>
</dbReference>
<dbReference type="InterPro" id="IPR036396">
    <property type="entry name" value="Cyt_P450_sf"/>
</dbReference>
<keyword evidence="4 9" id="KW-0349">Heme</keyword>
<comment type="cofactor">
    <cofactor evidence="1">
        <name>heme</name>
        <dbReference type="ChEBI" id="CHEBI:30413"/>
    </cofactor>
</comment>
<comment type="similarity">
    <text evidence="3 9">Belongs to the cytochrome P450 family.</text>
</comment>
<comment type="caution">
    <text evidence="10">The sequence shown here is derived from an EMBL/GenBank/DDBJ whole genome shotgun (WGS) entry which is preliminary data.</text>
</comment>
<dbReference type="EMBL" id="JBANRG010000058">
    <property type="protein sequence ID" value="KAK7442492.1"/>
    <property type="molecule type" value="Genomic_DNA"/>
</dbReference>
<dbReference type="Pfam" id="PF00067">
    <property type="entry name" value="p450"/>
    <property type="match status" value="1"/>
</dbReference>
<comment type="pathway">
    <text evidence="2">Secondary metabolite biosynthesis.</text>
</comment>
<dbReference type="InterPro" id="IPR050364">
    <property type="entry name" value="Cytochrome_P450_fung"/>
</dbReference>
<evidence type="ECO:0000256" key="8">
    <source>
        <dbReference type="ARBA" id="ARBA00023033"/>
    </source>
</evidence>